<keyword evidence="5" id="KW-1185">Reference proteome</keyword>
<dbReference type="InterPro" id="IPR031915">
    <property type="entry name" value="Clr2_N"/>
</dbReference>
<dbReference type="GO" id="GO:0070824">
    <property type="term" value="C:SHREC complex"/>
    <property type="evidence" value="ECO:0007669"/>
    <property type="project" value="InterPro"/>
</dbReference>
<protein>
    <recommendedName>
        <fullName evidence="6">Cryptic loci regulator 2 N-terminal domain-containing protein</fullName>
    </recommendedName>
</protein>
<feature type="region of interest" description="Disordered" evidence="1">
    <location>
        <begin position="130"/>
        <end position="149"/>
    </location>
</feature>
<dbReference type="EMBL" id="KV407459">
    <property type="protein sequence ID" value="KZF22048.1"/>
    <property type="molecule type" value="Genomic_DNA"/>
</dbReference>
<dbReference type="OrthoDB" id="438224at2759"/>
<accession>A0A165GD70</accession>
<name>A0A165GD70_XYLHT</name>
<reference evidence="4 5" key="1">
    <citation type="journal article" date="2016" name="Fungal Biol.">
        <title>The genome of Xylona heveae provides a window into fungal endophytism.</title>
        <authorList>
            <person name="Gazis R."/>
            <person name="Kuo A."/>
            <person name="Riley R."/>
            <person name="LaButti K."/>
            <person name="Lipzen A."/>
            <person name="Lin J."/>
            <person name="Amirebrahimi M."/>
            <person name="Hesse C.N."/>
            <person name="Spatafora J.W."/>
            <person name="Henrissat B."/>
            <person name="Hainaut M."/>
            <person name="Grigoriev I.V."/>
            <person name="Hibbett D.S."/>
        </authorList>
    </citation>
    <scope>NUCLEOTIDE SEQUENCE [LARGE SCALE GENOMIC DNA]</scope>
    <source>
        <strain evidence="4 5">TC161</strain>
    </source>
</reference>
<feature type="compositionally biased region" description="Low complexity" evidence="1">
    <location>
        <begin position="632"/>
        <end position="643"/>
    </location>
</feature>
<feature type="compositionally biased region" description="Polar residues" evidence="1">
    <location>
        <begin position="592"/>
        <end position="601"/>
    </location>
</feature>
<dbReference type="AlphaFoldDB" id="A0A165GD70"/>
<dbReference type="GO" id="GO:0031934">
    <property type="term" value="C:mating-type region heterochromatin"/>
    <property type="evidence" value="ECO:0007669"/>
    <property type="project" value="TreeGrafter"/>
</dbReference>
<dbReference type="InParanoid" id="A0A165GD70"/>
<dbReference type="GO" id="GO:0030466">
    <property type="term" value="P:silent mating-type cassette heterochromatin formation"/>
    <property type="evidence" value="ECO:0007669"/>
    <property type="project" value="TreeGrafter"/>
</dbReference>
<evidence type="ECO:0000259" key="2">
    <source>
        <dbReference type="Pfam" id="PF10383"/>
    </source>
</evidence>
<dbReference type="RefSeq" id="XP_018187603.1">
    <property type="nucleotide sequence ID" value="XM_018336095.1"/>
</dbReference>
<sequence length="662" mass="74355">MAPSPPGSSVVVPINGYSDGDATHRPKVPPFNIIQATIYLEKLAKQWMEDRGEARPGEKYKLDRLPAGYVLAERPRPSGPRLTDKYLFGHPSNKYFDSPNRFYPHFKYLMDYKPGAATCKCSLCNTAPRSTVPTGRRTTTNGKSKEMPKTEGIPDVYAALLEKLEDKGSIDEDIIEDESMDWRAERRILPNLIKAVTSQHSFIPRQAELVLFVGHLEGEIRMDPSTSHYKVFDTEEEVFKGYPGWMAGTVAQVPEEAIVPEDLIRETKKKFAVNRSGFRVECFPNPNGKQKGYSKQYRYIPLHHIRPFNFWQELLVGTPEDDWHPTIKNALTVMASSSLIEKYHMRGVWPNATLFCKGLFLGPEAIYVDDVVRLLPQGGWSNISDALRISSIQFNFTNLDHKSGGVDYRTTLRIVGKAYTVDPRRAFDPTPVTNLPACMEGFTWYGLHRPDKFWEVPYTQILGRFYHIEAMKAWFSRKTINIDLPGVRQGRLFSRLNDSRIPEGRAWLWTNSRVETLDLETLNGLEVGSYDSSRDPVAWRQAIRVLKGVAGKSEQAAAIKATEAPRASLAFPAVNSELVKVAQQESDEENGTESGNETSPTAIEAEDPAAEQLVHELAAGSRSVRQDRDDASSSSGDDGPWGRSAKKRRRSTMGAGEVKVIL</sequence>
<dbReference type="PANTHER" id="PTHR38046:SF1">
    <property type="entry name" value="CRYPTIC LOCI REGULATOR 2"/>
    <property type="match status" value="1"/>
</dbReference>
<gene>
    <name evidence="4" type="ORF">L228DRAFT_283239</name>
</gene>
<dbReference type="GO" id="GO:0033553">
    <property type="term" value="C:rDNA heterochromatin"/>
    <property type="evidence" value="ECO:0007669"/>
    <property type="project" value="TreeGrafter"/>
</dbReference>
<feature type="compositionally biased region" description="Polar residues" evidence="1">
    <location>
        <begin position="130"/>
        <end position="142"/>
    </location>
</feature>
<evidence type="ECO:0000256" key="1">
    <source>
        <dbReference type="SAM" id="MobiDB-lite"/>
    </source>
</evidence>
<evidence type="ECO:0000313" key="5">
    <source>
        <dbReference type="Proteomes" id="UP000076632"/>
    </source>
</evidence>
<dbReference type="GeneID" id="28901232"/>
<evidence type="ECO:0000259" key="3">
    <source>
        <dbReference type="Pfam" id="PF16761"/>
    </source>
</evidence>
<proteinExistence type="predicted"/>
<dbReference type="Proteomes" id="UP000076632">
    <property type="component" value="Unassembled WGS sequence"/>
</dbReference>
<dbReference type="Pfam" id="PF16761">
    <property type="entry name" value="Clr2_transil"/>
    <property type="match status" value="1"/>
</dbReference>
<dbReference type="Pfam" id="PF10383">
    <property type="entry name" value="Clr2"/>
    <property type="match status" value="1"/>
</dbReference>
<evidence type="ECO:0000313" key="4">
    <source>
        <dbReference type="EMBL" id="KZF22048.1"/>
    </source>
</evidence>
<evidence type="ECO:0008006" key="6">
    <source>
        <dbReference type="Google" id="ProtNLM"/>
    </source>
</evidence>
<dbReference type="OMA" id="AMTVMSS"/>
<dbReference type="PANTHER" id="PTHR38046">
    <property type="entry name" value="CRYPTIC LOCI REGULATOR 2"/>
    <property type="match status" value="1"/>
</dbReference>
<organism evidence="4 5">
    <name type="scientific">Xylona heveae (strain CBS 132557 / TC161)</name>
    <dbReference type="NCBI Taxonomy" id="1328760"/>
    <lineage>
        <taxon>Eukaryota</taxon>
        <taxon>Fungi</taxon>
        <taxon>Dikarya</taxon>
        <taxon>Ascomycota</taxon>
        <taxon>Pezizomycotina</taxon>
        <taxon>Xylonomycetes</taxon>
        <taxon>Xylonales</taxon>
        <taxon>Xylonaceae</taxon>
        <taxon>Xylona</taxon>
    </lineage>
</organism>
<feature type="domain" description="Cryptic loci regulator 2 C-terminal" evidence="2">
    <location>
        <begin position="355"/>
        <end position="466"/>
    </location>
</feature>
<dbReference type="InterPro" id="IPR038986">
    <property type="entry name" value="Clr2"/>
</dbReference>
<dbReference type="InterPro" id="IPR018839">
    <property type="entry name" value="Tscrpt-silencing_Clr2_C"/>
</dbReference>
<feature type="domain" description="Cryptic loci regulator 2 N-terminal" evidence="3">
    <location>
        <begin position="60"/>
        <end position="124"/>
    </location>
</feature>
<dbReference type="STRING" id="1328760.A0A165GD70"/>
<feature type="region of interest" description="Disordered" evidence="1">
    <location>
        <begin position="582"/>
        <end position="662"/>
    </location>
</feature>